<protein>
    <submittedName>
        <fullName evidence="1">Uncharacterized protein</fullName>
    </submittedName>
</protein>
<sequence length="55" mass="6280">MPPRAANRNVYSYVIKMQHFAIFFTLHSGTAQADLISKPDGYGLFLGRLHSLKWN</sequence>
<reference evidence="2" key="2">
    <citation type="submission" date="2019-02" db="EMBL/GenBank/DDBJ databases">
        <title>Opniocepnalus argus Var Kimnra genome.</title>
        <authorList>
            <person name="Zhou C."/>
            <person name="Xiao S."/>
        </authorList>
    </citation>
    <scope>NUCLEOTIDE SEQUENCE [LARGE SCALE GENOMIC DNA]</scope>
</reference>
<keyword evidence="2" id="KW-1185">Reference proteome</keyword>
<reference evidence="1 2" key="1">
    <citation type="submission" date="2019-02" db="EMBL/GenBank/DDBJ databases">
        <title>Opniocepnalus argus genome.</title>
        <authorList>
            <person name="Zhou C."/>
            <person name="Xiao S."/>
        </authorList>
    </citation>
    <scope>NUCLEOTIDE SEQUENCE [LARGE SCALE GENOMIC DNA]</scope>
    <source>
        <strain evidence="1">OARG1902GOOAL</strain>
        <tissue evidence="1">Muscle</tissue>
    </source>
</reference>
<evidence type="ECO:0000313" key="1">
    <source>
        <dbReference type="EMBL" id="KAF3693888.1"/>
    </source>
</evidence>
<proteinExistence type="predicted"/>
<accession>A0A6G1PV87</accession>
<dbReference type="AlphaFoldDB" id="A0A6G1PV87"/>
<evidence type="ECO:0000313" key="2">
    <source>
        <dbReference type="Proteomes" id="UP000503349"/>
    </source>
</evidence>
<dbReference type="Proteomes" id="UP000503349">
    <property type="component" value="Chromosome 9"/>
</dbReference>
<name>A0A6G1PV87_CHAAH</name>
<dbReference type="EMBL" id="CM015720">
    <property type="protein sequence ID" value="KAF3693888.1"/>
    <property type="molecule type" value="Genomic_DNA"/>
</dbReference>
<organism evidence="1 2">
    <name type="scientific">Channa argus</name>
    <name type="common">Northern snakehead</name>
    <name type="synonym">Ophicephalus argus</name>
    <dbReference type="NCBI Taxonomy" id="215402"/>
    <lineage>
        <taxon>Eukaryota</taxon>
        <taxon>Metazoa</taxon>
        <taxon>Chordata</taxon>
        <taxon>Craniata</taxon>
        <taxon>Vertebrata</taxon>
        <taxon>Euteleostomi</taxon>
        <taxon>Actinopterygii</taxon>
        <taxon>Neopterygii</taxon>
        <taxon>Teleostei</taxon>
        <taxon>Neoteleostei</taxon>
        <taxon>Acanthomorphata</taxon>
        <taxon>Anabantaria</taxon>
        <taxon>Anabantiformes</taxon>
        <taxon>Channoidei</taxon>
        <taxon>Channidae</taxon>
        <taxon>Channa</taxon>
    </lineage>
</organism>
<gene>
    <name evidence="1" type="ORF">EXN66_Car009564</name>
</gene>